<evidence type="ECO:0000256" key="3">
    <source>
        <dbReference type="ARBA" id="ARBA00007592"/>
    </source>
</evidence>
<keyword evidence="9 12" id="KW-0456">Lyase</keyword>
<keyword evidence="10 12" id="KW-0704">Schiff base</keyword>
<dbReference type="PIRSF" id="PIRSF001365">
    <property type="entry name" value="DHDPS"/>
    <property type="match status" value="1"/>
</dbReference>
<sequence>MTAIFTGTYTAIVTPFTADLSVDWKAFAGLIKRQVKAGVDGVVVLGTTGEAPTVQGREYVELLSFAVQEAAGEIAVIAGVGGNDTQRTIEQARQAAATGVDGLLVTCPYYNKPTQNGIAGHYLAVAEAVDLPQIIYNIAGRTGVNIQTQTIVALSEHPNIVAVKEASENVEQIMDVISQTPDDFSVLSGSDSLTYSLVALGGNGAIATISNLVPEGVKEMIDAGLRGDKAASLAAHYRLLPLARTCFVESNPIPVKTALAEMGLLIESFRPPMCAMEPDNREVLFRCLRQQGLLAGEVEPLAAE</sequence>
<evidence type="ECO:0000256" key="6">
    <source>
        <dbReference type="ARBA" id="ARBA00022605"/>
    </source>
</evidence>
<reference evidence="16 17" key="1">
    <citation type="submission" date="2018-07" db="EMBL/GenBank/DDBJ databases">
        <title>Genomic Encyclopedia of Type Strains, Phase III (KMG-III): the genomes of soil and plant-associated and newly described type strains.</title>
        <authorList>
            <person name="Whitman W."/>
        </authorList>
    </citation>
    <scope>NUCLEOTIDE SEQUENCE [LARGE SCALE GENOMIC DNA]</scope>
    <source>
        <strain evidence="16 17">CECT 8488</strain>
    </source>
</reference>
<dbReference type="OrthoDB" id="9778880at2"/>
<comment type="caution">
    <text evidence="12">Was originally thought to be a dihydrodipicolinate synthase (DHDPS), catalyzing the condensation of (S)-aspartate-beta-semialdehyde [(S)-ASA] and pyruvate to dihydrodipicolinate (DHDP). However, it was shown in E.coli that the product of the enzymatic reaction is not dihydrodipicolinate but in fact (4S)-4-hydroxy-2,3,4,5-tetrahydro-(2S)-dipicolinic acid (HTPA), and that the consecutive dehydration reaction leading to DHDP is not spontaneous but catalyzed by DapB.</text>
</comment>
<evidence type="ECO:0000256" key="9">
    <source>
        <dbReference type="ARBA" id="ARBA00023239"/>
    </source>
</evidence>
<dbReference type="PRINTS" id="PR00146">
    <property type="entry name" value="DHPICSNTHASE"/>
</dbReference>
<keyword evidence="7 12" id="KW-0220">Diaminopimelate biosynthesis</keyword>
<dbReference type="GO" id="GO:0019877">
    <property type="term" value="P:diaminopimelate biosynthetic process"/>
    <property type="evidence" value="ECO:0007669"/>
    <property type="project" value="UniProtKB-UniRule"/>
</dbReference>
<dbReference type="EMBL" id="QRDW01000001">
    <property type="protein sequence ID" value="RED53778.1"/>
    <property type="molecule type" value="Genomic_DNA"/>
</dbReference>
<comment type="subunit">
    <text evidence="12">Homotetramer; dimer of dimers.</text>
</comment>
<dbReference type="HAMAP" id="MF_00418">
    <property type="entry name" value="DapA"/>
    <property type="match status" value="1"/>
</dbReference>
<dbReference type="AlphaFoldDB" id="A0A3D9HWA6"/>
<comment type="similarity">
    <text evidence="3 12 13">Belongs to the DapA family.</text>
</comment>
<feature type="binding site" evidence="12 15">
    <location>
        <position position="206"/>
    </location>
    <ligand>
        <name>pyruvate</name>
        <dbReference type="ChEBI" id="CHEBI:15361"/>
    </ligand>
</feature>
<dbReference type="InterPro" id="IPR020624">
    <property type="entry name" value="Schiff_base-form_aldolases_CS"/>
</dbReference>
<dbReference type="InterPro" id="IPR013785">
    <property type="entry name" value="Aldolase_TIM"/>
</dbReference>
<keyword evidence="8 12" id="KW-0457">Lysine biosynthesis</keyword>
<protein>
    <recommendedName>
        <fullName evidence="4 12">4-hydroxy-tetrahydrodipicolinate synthase</fullName>
        <shortName evidence="12">HTPA synthase</shortName>
        <ecNumber evidence="4 12">4.3.3.7</ecNumber>
    </recommendedName>
</protein>
<evidence type="ECO:0000256" key="14">
    <source>
        <dbReference type="PIRSR" id="PIRSR001365-1"/>
    </source>
</evidence>
<name>A0A3D9HWA6_9PROT</name>
<dbReference type="Gene3D" id="3.20.20.70">
    <property type="entry name" value="Aldolase class I"/>
    <property type="match status" value="1"/>
</dbReference>
<comment type="subcellular location">
    <subcellularLocation>
        <location evidence="12">Cytoplasm</location>
    </subcellularLocation>
</comment>
<evidence type="ECO:0000256" key="12">
    <source>
        <dbReference type="HAMAP-Rule" id="MF_00418"/>
    </source>
</evidence>
<accession>A0A3D9HWA6</accession>
<evidence type="ECO:0000313" key="16">
    <source>
        <dbReference type="EMBL" id="RED53778.1"/>
    </source>
</evidence>
<dbReference type="CDD" id="cd00950">
    <property type="entry name" value="DHDPS"/>
    <property type="match status" value="1"/>
</dbReference>
<evidence type="ECO:0000256" key="15">
    <source>
        <dbReference type="PIRSR" id="PIRSR001365-2"/>
    </source>
</evidence>
<keyword evidence="5 12" id="KW-0963">Cytoplasm</keyword>
<dbReference type="SMART" id="SM01130">
    <property type="entry name" value="DHDPS"/>
    <property type="match status" value="1"/>
</dbReference>
<dbReference type="GO" id="GO:0008840">
    <property type="term" value="F:4-hydroxy-tetrahydrodipicolinate synthase activity"/>
    <property type="evidence" value="ECO:0007669"/>
    <property type="project" value="UniProtKB-UniRule"/>
</dbReference>
<evidence type="ECO:0000256" key="13">
    <source>
        <dbReference type="PIRNR" id="PIRNR001365"/>
    </source>
</evidence>
<proteinExistence type="inferred from homology"/>
<dbReference type="NCBIfam" id="TIGR00674">
    <property type="entry name" value="dapA"/>
    <property type="match status" value="1"/>
</dbReference>
<feature type="site" description="Part of a proton relay during catalysis" evidence="12">
    <location>
        <position position="110"/>
    </location>
</feature>
<dbReference type="InterPro" id="IPR005263">
    <property type="entry name" value="DapA"/>
</dbReference>
<comment type="function">
    <text evidence="1 12">Catalyzes the condensation of (S)-aspartate-beta-semialdehyde [(S)-ASA] and pyruvate to 4-hydroxy-tetrahydrodipicolinate (HTPA).</text>
</comment>
<comment type="pathway">
    <text evidence="2 12">Amino-acid biosynthesis; L-lysine biosynthesis via DAP pathway; (S)-tetrahydrodipicolinate from L-aspartate: step 3/4.</text>
</comment>
<keyword evidence="6 12" id="KW-0028">Amino-acid biosynthesis</keyword>
<dbReference type="Pfam" id="PF00701">
    <property type="entry name" value="DHDPS"/>
    <property type="match status" value="1"/>
</dbReference>
<comment type="catalytic activity">
    <reaction evidence="11 12">
        <text>L-aspartate 4-semialdehyde + pyruvate = (2S,4S)-4-hydroxy-2,3,4,5-tetrahydrodipicolinate + H2O + H(+)</text>
        <dbReference type="Rhea" id="RHEA:34171"/>
        <dbReference type="ChEBI" id="CHEBI:15361"/>
        <dbReference type="ChEBI" id="CHEBI:15377"/>
        <dbReference type="ChEBI" id="CHEBI:15378"/>
        <dbReference type="ChEBI" id="CHEBI:67139"/>
        <dbReference type="ChEBI" id="CHEBI:537519"/>
        <dbReference type="EC" id="4.3.3.7"/>
    </reaction>
</comment>
<dbReference type="EC" id="4.3.3.7" evidence="4 12"/>
<comment type="caution">
    <text evidence="16">The sequence shown here is derived from an EMBL/GenBank/DDBJ whole genome shotgun (WGS) entry which is preliminary data.</text>
</comment>
<evidence type="ECO:0000256" key="2">
    <source>
        <dbReference type="ARBA" id="ARBA00005120"/>
    </source>
</evidence>
<organism evidence="16 17">
    <name type="scientific">Aestuariispira insulae</name>
    <dbReference type="NCBI Taxonomy" id="1461337"/>
    <lineage>
        <taxon>Bacteria</taxon>
        <taxon>Pseudomonadati</taxon>
        <taxon>Pseudomonadota</taxon>
        <taxon>Alphaproteobacteria</taxon>
        <taxon>Rhodospirillales</taxon>
        <taxon>Kiloniellaceae</taxon>
        <taxon>Aestuariispira</taxon>
    </lineage>
</organism>
<gene>
    <name evidence="12" type="primary">dapA</name>
    <name evidence="16" type="ORF">DFP90_101577</name>
</gene>
<keyword evidence="17" id="KW-1185">Reference proteome</keyword>
<evidence type="ECO:0000256" key="7">
    <source>
        <dbReference type="ARBA" id="ARBA00022915"/>
    </source>
</evidence>
<feature type="active site" description="Proton donor/acceptor" evidence="12 14">
    <location>
        <position position="136"/>
    </location>
</feature>
<dbReference type="PANTHER" id="PTHR12128:SF66">
    <property type="entry name" value="4-HYDROXY-2-OXOGLUTARATE ALDOLASE, MITOCHONDRIAL"/>
    <property type="match status" value="1"/>
</dbReference>
<feature type="site" description="Part of a proton relay during catalysis" evidence="12">
    <location>
        <position position="47"/>
    </location>
</feature>
<dbReference type="GO" id="GO:0005829">
    <property type="term" value="C:cytosol"/>
    <property type="evidence" value="ECO:0007669"/>
    <property type="project" value="TreeGrafter"/>
</dbReference>
<evidence type="ECO:0000256" key="11">
    <source>
        <dbReference type="ARBA" id="ARBA00047836"/>
    </source>
</evidence>
<dbReference type="GO" id="GO:0009089">
    <property type="term" value="P:lysine biosynthetic process via diaminopimelate"/>
    <property type="evidence" value="ECO:0007669"/>
    <property type="project" value="UniProtKB-UniRule"/>
</dbReference>
<evidence type="ECO:0000256" key="8">
    <source>
        <dbReference type="ARBA" id="ARBA00023154"/>
    </source>
</evidence>
<dbReference type="SUPFAM" id="SSF51569">
    <property type="entry name" value="Aldolase"/>
    <property type="match status" value="1"/>
</dbReference>
<evidence type="ECO:0000256" key="5">
    <source>
        <dbReference type="ARBA" id="ARBA00022490"/>
    </source>
</evidence>
<dbReference type="PANTHER" id="PTHR12128">
    <property type="entry name" value="DIHYDRODIPICOLINATE SYNTHASE"/>
    <property type="match status" value="1"/>
</dbReference>
<evidence type="ECO:0000313" key="17">
    <source>
        <dbReference type="Proteomes" id="UP000256845"/>
    </source>
</evidence>
<evidence type="ECO:0000256" key="1">
    <source>
        <dbReference type="ARBA" id="ARBA00003294"/>
    </source>
</evidence>
<dbReference type="InterPro" id="IPR002220">
    <property type="entry name" value="DapA-like"/>
</dbReference>
<dbReference type="UniPathway" id="UPA00034">
    <property type="reaction ID" value="UER00017"/>
</dbReference>
<evidence type="ECO:0000256" key="10">
    <source>
        <dbReference type="ARBA" id="ARBA00023270"/>
    </source>
</evidence>
<feature type="active site" description="Schiff-base intermediate with substrate" evidence="12 14">
    <location>
        <position position="164"/>
    </location>
</feature>
<dbReference type="RefSeq" id="WP_115934887.1">
    <property type="nucleotide sequence ID" value="NZ_QRDW01000001.1"/>
</dbReference>
<evidence type="ECO:0000256" key="4">
    <source>
        <dbReference type="ARBA" id="ARBA00012086"/>
    </source>
</evidence>
<feature type="binding site" evidence="12 15">
    <location>
        <position position="48"/>
    </location>
    <ligand>
        <name>pyruvate</name>
        <dbReference type="ChEBI" id="CHEBI:15361"/>
    </ligand>
</feature>
<dbReference type="PROSITE" id="PS00665">
    <property type="entry name" value="DHDPS_1"/>
    <property type="match status" value="1"/>
</dbReference>
<dbReference type="Proteomes" id="UP000256845">
    <property type="component" value="Unassembled WGS sequence"/>
</dbReference>